<feature type="region of interest" description="Disordered" evidence="2">
    <location>
        <begin position="1"/>
        <end position="65"/>
    </location>
</feature>
<feature type="region of interest" description="Disordered" evidence="2">
    <location>
        <begin position="811"/>
        <end position="952"/>
    </location>
</feature>
<feature type="compositionally biased region" description="Basic and acidic residues" evidence="2">
    <location>
        <begin position="835"/>
        <end position="850"/>
    </location>
</feature>
<feature type="region of interest" description="Disordered" evidence="2">
    <location>
        <begin position="418"/>
        <end position="536"/>
    </location>
</feature>
<dbReference type="InterPro" id="IPR011993">
    <property type="entry name" value="PH-like_dom_sf"/>
</dbReference>
<feature type="domain" description="WW" evidence="4">
    <location>
        <begin position="141"/>
        <end position="174"/>
    </location>
</feature>
<feature type="compositionally biased region" description="Polar residues" evidence="2">
    <location>
        <begin position="852"/>
        <end position="867"/>
    </location>
</feature>
<dbReference type="SUPFAM" id="SSF48350">
    <property type="entry name" value="GTPase activation domain, GAP"/>
    <property type="match status" value="1"/>
</dbReference>
<feature type="region of interest" description="Disordered" evidence="2">
    <location>
        <begin position="169"/>
        <end position="198"/>
    </location>
</feature>
<dbReference type="Gene3D" id="2.20.70.10">
    <property type="match status" value="2"/>
</dbReference>
<protein>
    <submittedName>
        <fullName evidence="6">Uncharacterized protein</fullName>
    </submittedName>
</protein>
<dbReference type="InterPro" id="IPR008936">
    <property type="entry name" value="Rho_GTPase_activation_prot"/>
</dbReference>
<dbReference type="Gene3D" id="1.10.555.10">
    <property type="entry name" value="Rho GTPase activation protein"/>
    <property type="match status" value="1"/>
</dbReference>
<dbReference type="PANTHER" id="PTHR23176:SF129">
    <property type="entry name" value="RHO GTPASE ACTIVATING PROTEIN AT 16F, ISOFORM E-RELATED"/>
    <property type="match status" value="1"/>
</dbReference>
<dbReference type="InterPro" id="IPR000198">
    <property type="entry name" value="RhoGAP_dom"/>
</dbReference>
<dbReference type="InterPro" id="IPR001202">
    <property type="entry name" value="WW_dom"/>
</dbReference>
<dbReference type="SMART" id="SM00456">
    <property type="entry name" value="WW"/>
    <property type="match status" value="2"/>
</dbReference>
<feature type="compositionally biased region" description="Polar residues" evidence="2">
    <location>
        <begin position="918"/>
        <end position="942"/>
    </location>
</feature>
<dbReference type="EMBL" id="JAABOA010002356">
    <property type="protein sequence ID" value="KAF9579982.1"/>
    <property type="molecule type" value="Genomic_DNA"/>
</dbReference>
<dbReference type="Pfam" id="PF00169">
    <property type="entry name" value="PH"/>
    <property type="match status" value="1"/>
</dbReference>
<feature type="region of interest" description="Disordered" evidence="2">
    <location>
        <begin position="555"/>
        <end position="607"/>
    </location>
</feature>
<evidence type="ECO:0000256" key="2">
    <source>
        <dbReference type="SAM" id="MobiDB-lite"/>
    </source>
</evidence>
<feature type="compositionally biased region" description="Acidic residues" evidence="2">
    <location>
        <begin position="811"/>
        <end position="831"/>
    </location>
</feature>
<dbReference type="Proteomes" id="UP000780801">
    <property type="component" value="Unassembled WGS sequence"/>
</dbReference>
<evidence type="ECO:0000259" key="4">
    <source>
        <dbReference type="PROSITE" id="PS50020"/>
    </source>
</evidence>
<dbReference type="SUPFAM" id="SSF51045">
    <property type="entry name" value="WW domain"/>
    <property type="match status" value="2"/>
</dbReference>
<feature type="domain" description="Rho-GAP" evidence="5">
    <location>
        <begin position="607"/>
        <end position="808"/>
    </location>
</feature>
<evidence type="ECO:0000313" key="7">
    <source>
        <dbReference type="Proteomes" id="UP000780801"/>
    </source>
</evidence>
<dbReference type="PROSITE" id="PS50003">
    <property type="entry name" value="PH_DOMAIN"/>
    <property type="match status" value="1"/>
</dbReference>
<dbReference type="SMART" id="SM00233">
    <property type="entry name" value="PH"/>
    <property type="match status" value="1"/>
</dbReference>
<dbReference type="Gene3D" id="2.30.29.30">
    <property type="entry name" value="Pleckstrin-homology domain (PH domain)/Phosphotyrosine-binding domain (PTB)"/>
    <property type="match status" value="1"/>
</dbReference>
<dbReference type="GO" id="GO:0005737">
    <property type="term" value="C:cytoplasm"/>
    <property type="evidence" value="ECO:0007669"/>
    <property type="project" value="TreeGrafter"/>
</dbReference>
<dbReference type="PROSITE" id="PS01159">
    <property type="entry name" value="WW_DOMAIN_1"/>
    <property type="match status" value="1"/>
</dbReference>
<dbReference type="SMART" id="SM00324">
    <property type="entry name" value="RhoGAP"/>
    <property type="match status" value="1"/>
</dbReference>
<evidence type="ECO:0000259" key="3">
    <source>
        <dbReference type="PROSITE" id="PS50003"/>
    </source>
</evidence>
<dbReference type="Pfam" id="PF00397">
    <property type="entry name" value="WW"/>
    <property type="match status" value="1"/>
</dbReference>
<name>A0A9P6FQV8_9FUNG</name>
<dbReference type="GO" id="GO:0007165">
    <property type="term" value="P:signal transduction"/>
    <property type="evidence" value="ECO:0007669"/>
    <property type="project" value="InterPro"/>
</dbReference>
<feature type="region of interest" description="Disordered" evidence="2">
    <location>
        <begin position="259"/>
        <end position="287"/>
    </location>
</feature>
<dbReference type="SUPFAM" id="SSF50729">
    <property type="entry name" value="PH domain-like"/>
    <property type="match status" value="1"/>
</dbReference>
<dbReference type="PROSITE" id="PS50238">
    <property type="entry name" value="RHOGAP"/>
    <property type="match status" value="1"/>
</dbReference>
<accession>A0A9P6FQV8</accession>
<organism evidence="6 7">
    <name type="scientific">Lunasporangiospora selenospora</name>
    <dbReference type="NCBI Taxonomy" id="979761"/>
    <lineage>
        <taxon>Eukaryota</taxon>
        <taxon>Fungi</taxon>
        <taxon>Fungi incertae sedis</taxon>
        <taxon>Mucoromycota</taxon>
        <taxon>Mortierellomycotina</taxon>
        <taxon>Mortierellomycetes</taxon>
        <taxon>Mortierellales</taxon>
        <taxon>Mortierellaceae</taxon>
        <taxon>Lunasporangiospora</taxon>
    </lineage>
</organism>
<dbReference type="CDD" id="cd00159">
    <property type="entry name" value="RhoGAP"/>
    <property type="match status" value="1"/>
</dbReference>
<proteinExistence type="predicted"/>
<dbReference type="AlphaFoldDB" id="A0A9P6FQV8"/>
<dbReference type="InterPro" id="IPR050729">
    <property type="entry name" value="Rho-GAP"/>
</dbReference>
<sequence>STQLINDPDRTPNSQSESSSVQSPGSNPFHDAAGSGLVPRVNYSPLIPPLPEPVDGSESDDADDIVLPRDWSATTNSKGRLYYYNPVTRDASWNLPPGTTITHISSRHRTAAVTSRPSFERNNDHVEVISQGESFDQQDEESLPEGWNTAYDDNGALYFFNVATGETSWDRPTSRSTGPFDDTIQRVDSPSPSESSLGKELHQLPAHLVQRKGALKVKSQLVSTNATISSWKDYWVVVFKGYLLFYRDDHGSIRHAYAQKSSSLSDPSSKQKHGAPPSSTMPPTVPALQAKPSGIFDIERVDVELPSKDQVMTKKKNVFFIHPSSSVRLLIQDASGGDERAWVKDIQASMASRKADEQSGVEEPYTMQVLRHRTSGSALGETSGLRMNKKIEEKEMKTMMKNPLKTDKARGIRNMVAHGIHVPRRKSGQDERLRLPDETTDPTLNSKRDQPPHYHRVETMPAQHSTPGPSPSPSSTSGAMMARPVPIPQRHSSREQAKDLSSPASTQTSSSRKDQDLESQSGSLIGNDSSGNYSSTSALQGAAFQTKSKLTNMSRSFFSKDKDREKDKDKEKEKSKEKSKDKSKDKQLKNKFKTESPTSTTSAGASSPLGSQVFGGYLTIEEGRTVPMVVELCIKTIEARGLSTPGIYRVSGHMSSIQNLKRVFNNITDGTDPATVEQLVDNEPDINTIAALLKLYFRELREPLIMFDFYPSFIVAAEIPDYNEKLYTIKSLVHALPEANFNTLNYLMKHLGRVQDQYATTKMDSANLAICFAPNLLRQEVDDLTSIINTGKQSSIIDTMIEQQEWIFDPYPDDDEEEEEEEAVGENEDGTATDVGRERTSEECREDHPIHLSQSTPALSTMTSASTTEHHWNPPHGHLTYGHHPHGHHPHGHHPHRGDGAGVHPYDLGPEGRLHHPGQQSSEQHQYNAHVQVDGSVSQPNLAQPPPPHQYQ</sequence>
<dbReference type="GO" id="GO:0005096">
    <property type="term" value="F:GTPase activator activity"/>
    <property type="evidence" value="ECO:0007669"/>
    <property type="project" value="UniProtKB-KW"/>
</dbReference>
<reference evidence="6" key="1">
    <citation type="journal article" date="2020" name="Fungal Divers.">
        <title>Resolving the Mortierellaceae phylogeny through synthesis of multi-gene phylogenetics and phylogenomics.</title>
        <authorList>
            <person name="Vandepol N."/>
            <person name="Liber J."/>
            <person name="Desiro A."/>
            <person name="Na H."/>
            <person name="Kennedy M."/>
            <person name="Barry K."/>
            <person name="Grigoriev I.V."/>
            <person name="Miller A.N."/>
            <person name="O'Donnell K."/>
            <person name="Stajich J.E."/>
            <person name="Bonito G."/>
        </authorList>
    </citation>
    <scope>NUCLEOTIDE SEQUENCE</scope>
    <source>
        <strain evidence="6">KOD1015</strain>
    </source>
</reference>
<dbReference type="PROSITE" id="PS50020">
    <property type="entry name" value="WW_DOMAIN_2"/>
    <property type="match status" value="2"/>
</dbReference>
<dbReference type="InterPro" id="IPR001849">
    <property type="entry name" value="PH_domain"/>
</dbReference>
<keyword evidence="1" id="KW-0343">GTPase activation</keyword>
<feature type="compositionally biased region" description="Polar residues" evidence="2">
    <location>
        <begin position="518"/>
        <end position="536"/>
    </location>
</feature>
<keyword evidence="7" id="KW-1185">Reference proteome</keyword>
<feature type="domain" description="PH" evidence="3">
    <location>
        <begin position="208"/>
        <end position="351"/>
    </location>
</feature>
<dbReference type="Pfam" id="PF00620">
    <property type="entry name" value="RhoGAP"/>
    <property type="match status" value="1"/>
</dbReference>
<feature type="compositionally biased region" description="Low complexity" evidence="2">
    <location>
        <begin position="12"/>
        <end position="28"/>
    </location>
</feature>
<comment type="caution">
    <text evidence="6">The sequence shown here is derived from an EMBL/GenBank/DDBJ whole genome shotgun (WGS) entry which is preliminary data.</text>
</comment>
<evidence type="ECO:0000256" key="1">
    <source>
        <dbReference type="ARBA" id="ARBA00022468"/>
    </source>
</evidence>
<feature type="compositionally biased region" description="Low complexity" evidence="2">
    <location>
        <begin position="596"/>
        <end position="607"/>
    </location>
</feature>
<feature type="compositionally biased region" description="Low complexity" evidence="2">
    <location>
        <begin position="501"/>
        <end position="510"/>
    </location>
</feature>
<feature type="compositionally biased region" description="Pro residues" evidence="2">
    <location>
        <begin position="943"/>
        <end position="952"/>
    </location>
</feature>
<dbReference type="CDD" id="cd00201">
    <property type="entry name" value="WW"/>
    <property type="match status" value="2"/>
</dbReference>
<evidence type="ECO:0000259" key="5">
    <source>
        <dbReference type="PROSITE" id="PS50238"/>
    </source>
</evidence>
<feature type="compositionally biased region" description="Basic and acidic residues" evidence="2">
    <location>
        <begin position="558"/>
        <end position="594"/>
    </location>
</feature>
<feature type="domain" description="WW" evidence="4">
    <location>
        <begin position="65"/>
        <end position="98"/>
    </location>
</feature>
<feature type="compositionally biased region" description="Basic residues" evidence="2">
    <location>
        <begin position="881"/>
        <end position="896"/>
    </location>
</feature>
<feature type="compositionally biased region" description="Basic and acidic residues" evidence="2">
    <location>
        <begin position="427"/>
        <end position="437"/>
    </location>
</feature>
<evidence type="ECO:0000313" key="6">
    <source>
        <dbReference type="EMBL" id="KAF9579982.1"/>
    </source>
</evidence>
<feature type="compositionally biased region" description="Polar residues" evidence="2">
    <location>
        <begin position="186"/>
        <end position="196"/>
    </location>
</feature>
<dbReference type="CDD" id="cd00821">
    <property type="entry name" value="PH"/>
    <property type="match status" value="1"/>
</dbReference>
<dbReference type="InterPro" id="IPR036020">
    <property type="entry name" value="WW_dom_sf"/>
</dbReference>
<dbReference type="PANTHER" id="PTHR23176">
    <property type="entry name" value="RHO/RAC/CDC GTPASE-ACTIVATING PROTEIN"/>
    <property type="match status" value="1"/>
</dbReference>
<gene>
    <name evidence="6" type="ORF">BGW38_003543</name>
</gene>
<dbReference type="OrthoDB" id="79452at2759"/>
<feature type="compositionally biased region" description="Basic and acidic residues" evidence="2">
    <location>
        <begin position="446"/>
        <end position="458"/>
    </location>
</feature>
<feature type="compositionally biased region" description="Acidic residues" evidence="2">
    <location>
        <begin position="55"/>
        <end position="64"/>
    </location>
</feature>
<feature type="non-terminal residue" evidence="6">
    <location>
        <position position="952"/>
    </location>
</feature>